<feature type="compositionally biased region" description="Polar residues" evidence="1">
    <location>
        <begin position="73"/>
        <end position="94"/>
    </location>
</feature>
<dbReference type="Proteomes" id="UP000269721">
    <property type="component" value="Unassembled WGS sequence"/>
</dbReference>
<evidence type="ECO:0000313" key="2">
    <source>
        <dbReference type="EMBL" id="RKO90625.1"/>
    </source>
</evidence>
<evidence type="ECO:0000256" key="1">
    <source>
        <dbReference type="SAM" id="MobiDB-lite"/>
    </source>
</evidence>
<feature type="region of interest" description="Disordered" evidence="1">
    <location>
        <begin position="73"/>
        <end position="99"/>
    </location>
</feature>
<gene>
    <name evidence="2" type="ORF">BDK51DRAFT_48854</name>
</gene>
<dbReference type="AlphaFoldDB" id="A0A4P9WFJ0"/>
<evidence type="ECO:0000313" key="3">
    <source>
        <dbReference type="Proteomes" id="UP000269721"/>
    </source>
</evidence>
<proteinExistence type="predicted"/>
<organism evidence="2 3">
    <name type="scientific">Blyttiomyces helicus</name>
    <dbReference type="NCBI Taxonomy" id="388810"/>
    <lineage>
        <taxon>Eukaryota</taxon>
        <taxon>Fungi</taxon>
        <taxon>Fungi incertae sedis</taxon>
        <taxon>Chytridiomycota</taxon>
        <taxon>Chytridiomycota incertae sedis</taxon>
        <taxon>Chytridiomycetes</taxon>
        <taxon>Chytridiomycetes incertae sedis</taxon>
        <taxon>Blyttiomyces</taxon>
    </lineage>
</organism>
<sequence>MAKAVMVLAELLDNTSSHEAPQESLSAFQWSLSWFRCHASPPPDFGPPSPSALRDSLTMITYHIADCLPVPSTTPGRPSLPSTAHAPKTSSTPAAPSALMGGSTKTALLSHLADKCVAVLHFRITVRELTGMAPVDGHCFSVHRFTEPDEHWEEIIQLNMAPEVIYCSGIHHGYDLVIGPSSVLSEGCIRPLLVEREPVVQMAA</sequence>
<accession>A0A4P9WFJ0</accession>
<keyword evidence="3" id="KW-1185">Reference proteome</keyword>
<reference evidence="3" key="1">
    <citation type="journal article" date="2018" name="Nat. Microbiol.">
        <title>Leveraging single-cell genomics to expand the fungal tree of life.</title>
        <authorList>
            <person name="Ahrendt S.R."/>
            <person name="Quandt C.A."/>
            <person name="Ciobanu D."/>
            <person name="Clum A."/>
            <person name="Salamov A."/>
            <person name="Andreopoulos B."/>
            <person name="Cheng J.F."/>
            <person name="Woyke T."/>
            <person name="Pelin A."/>
            <person name="Henrissat B."/>
            <person name="Reynolds N.K."/>
            <person name="Benny G.L."/>
            <person name="Smith M.E."/>
            <person name="James T.Y."/>
            <person name="Grigoriev I.V."/>
        </authorList>
    </citation>
    <scope>NUCLEOTIDE SEQUENCE [LARGE SCALE GENOMIC DNA]</scope>
</reference>
<dbReference type="EMBL" id="KZ995460">
    <property type="protein sequence ID" value="RKO90625.1"/>
    <property type="molecule type" value="Genomic_DNA"/>
</dbReference>
<protein>
    <submittedName>
        <fullName evidence="2">Uncharacterized protein</fullName>
    </submittedName>
</protein>
<name>A0A4P9WFJ0_9FUNG</name>